<sequence>VMIEQNTPLNIQTMEDFPTTFDFSISPAFGIFTAAIQDPSTTDSKMTFFCLKSDAYDSITASQVTMSIIRTRHKELKKLAKKLNLTNKSTRKSKHPYNKNAQEESSSRAKRLRTAANKYEIANTNTHLAPENAKTNANLEPENTEAYTIPEPSG</sequence>
<comment type="caution">
    <text evidence="1">The sequence shown here is derived from an EMBL/GenBank/DDBJ whole genome shotgun (WGS) entry which is preliminary data.</text>
</comment>
<evidence type="ECO:0000313" key="2">
    <source>
        <dbReference type="Proteomes" id="UP000789920"/>
    </source>
</evidence>
<dbReference type="EMBL" id="CAJVQC010021857">
    <property type="protein sequence ID" value="CAG8715338.1"/>
    <property type="molecule type" value="Genomic_DNA"/>
</dbReference>
<feature type="non-terminal residue" evidence="1">
    <location>
        <position position="1"/>
    </location>
</feature>
<gene>
    <name evidence="1" type="ORF">RPERSI_LOCUS10847</name>
</gene>
<name>A0ACA9PM29_9GLOM</name>
<protein>
    <submittedName>
        <fullName evidence="1">14625_t:CDS:1</fullName>
    </submittedName>
</protein>
<evidence type="ECO:0000313" key="1">
    <source>
        <dbReference type="EMBL" id="CAG8715338.1"/>
    </source>
</evidence>
<keyword evidence="2" id="KW-1185">Reference proteome</keyword>
<organism evidence="1 2">
    <name type="scientific">Racocetra persica</name>
    <dbReference type="NCBI Taxonomy" id="160502"/>
    <lineage>
        <taxon>Eukaryota</taxon>
        <taxon>Fungi</taxon>
        <taxon>Fungi incertae sedis</taxon>
        <taxon>Mucoromycota</taxon>
        <taxon>Glomeromycotina</taxon>
        <taxon>Glomeromycetes</taxon>
        <taxon>Diversisporales</taxon>
        <taxon>Gigasporaceae</taxon>
        <taxon>Racocetra</taxon>
    </lineage>
</organism>
<proteinExistence type="predicted"/>
<accession>A0ACA9PM29</accession>
<reference evidence="1" key="1">
    <citation type="submission" date="2021-06" db="EMBL/GenBank/DDBJ databases">
        <authorList>
            <person name="Kallberg Y."/>
            <person name="Tangrot J."/>
            <person name="Rosling A."/>
        </authorList>
    </citation>
    <scope>NUCLEOTIDE SEQUENCE</scope>
    <source>
        <strain evidence="1">MA461A</strain>
    </source>
</reference>
<dbReference type="Proteomes" id="UP000789920">
    <property type="component" value="Unassembled WGS sequence"/>
</dbReference>